<dbReference type="Proteomes" id="UP001500920">
    <property type="component" value="Unassembled WGS sequence"/>
</dbReference>
<evidence type="ECO:0000313" key="2">
    <source>
        <dbReference type="EMBL" id="GAA3720149.1"/>
    </source>
</evidence>
<feature type="transmembrane region" description="Helical" evidence="1">
    <location>
        <begin position="252"/>
        <end position="272"/>
    </location>
</feature>
<dbReference type="PANTHER" id="PTHR37308">
    <property type="entry name" value="INTEGRAL MEMBRANE PROTEIN"/>
    <property type="match status" value="1"/>
</dbReference>
<sequence>MIRWMNIFKGFLMGTCELIPGVSSGTMALLLGIYDQFLGAISRIVSKDYKKAILFLVPLVIGMGIAIVTLSSLIDYLLKEHTVPTHWFFIGLVLGVVPMLLRISNYKVEFRAVHYLIFLAAVAVLFITGMARGEGAHVTEIVITGPLLLKMFASGILASTTMLLPGISGSLVLLILGSYSIVIFSISELLDLNFSVLPVVIAVGIGIVLGLLAASRIIQYMLRHYTYLTYAMILGLVTGSVFAIYPGLPDTIGTWIVTIITAFIGFIISLYMGSKNEDGV</sequence>
<accession>A0ABP7EJS0</accession>
<feature type="transmembrane region" description="Helical" evidence="1">
    <location>
        <begin position="196"/>
        <end position="215"/>
    </location>
</feature>
<feature type="transmembrane region" description="Helical" evidence="1">
    <location>
        <begin position="143"/>
        <end position="164"/>
    </location>
</feature>
<feature type="transmembrane region" description="Helical" evidence="1">
    <location>
        <begin position="53"/>
        <end position="78"/>
    </location>
</feature>
<keyword evidence="3" id="KW-1185">Reference proteome</keyword>
<dbReference type="Pfam" id="PF04018">
    <property type="entry name" value="VCA0040-like"/>
    <property type="match status" value="1"/>
</dbReference>
<feature type="transmembrane region" description="Helical" evidence="1">
    <location>
        <begin position="227"/>
        <end position="246"/>
    </location>
</feature>
<dbReference type="InterPro" id="IPR007163">
    <property type="entry name" value="VCA0040-like"/>
</dbReference>
<reference evidence="3" key="1">
    <citation type="journal article" date="2019" name="Int. J. Syst. Evol. Microbiol.">
        <title>The Global Catalogue of Microorganisms (GCM) 10K type strain sequencing project: providing services to taxonomists for standard genome sequencing and annotation.</title>
        <authorList>
            <consortium name="The Broad Institute Genomics Platform"/>
            <consortium name="The Broad Institute Genome Sequencing Center for Infectious Disease"/>
            <person name="Wu L."/>
            <person name="Ma J."/>
        </authorList>
    </citation>
    <scope>NUCLEOTIDE SEQUENCE [LARGE SCALE GENOMIC DNA]</scope>
    <source>
        <strain evidence="3">JCM 16981</strain>
    </source>
</reference>
<feature type="transmembrane region" description="Helical" evidence="1">
    <location>
        <begin position="113"/>
        <end position="131"/>
    </location>
</feature>
<organism evidence="2 3">
    <name type="scientific">Salinicoccus jeotgali</name>
    <dbReference type="NCBI Taxonomy" id="381634"/>
    <lineage>
        <taxon>Bacteria</taxon>
        <taxon>Bacillati</taxon>
        <taxon>Bacillota</taxon>
        <taxon>Bacilli</taxon>
        <taxon>Bacillales</taxon>
        <taxon>Staphylococcaceae</taxon>
        <taxon>Salinicoccus</taxon>
    </lineage>
</organism>
<evidence type="ECO:0000256" key="1">
    <source>
        <dbReference type="SAM" id="Phobius"/>
    </source>
</evidence>
<gene>
    <name evidence="2" type="ORF">GCM10022378_07790</name>
</gene>
<name>A0ABP7EJS0_9STAP</name>
<feature type="transmembrane region" description="Helical" evidence="1">
    <location>
        <begin position="12"/>
        <end position="33"/>
    </location>
</feature>
<dbReference type="PANTHER" id="PTHR37308:SF1">
    <property type="entry name" value="POLYPRENYL-PHOSPHATE TRANSPORTER"/>
    <property type="match status" value="1"/>
</dbReference>
<keyword evidence="1" id="KW-0812">Transmembrane</keyword>
<keyword evidence="1" id="KW-0472">Membrane</keyword>
<protein>
    <submittedName>
        <fullName evidence="2">DUF368 domain-containing protein</fullName>
    </submittedName>
</protein>
<dbReference type="RefSeq" id="WP_344701639.1">
    <property type="nucleotide sequence ID" value="NZ_BAABCK010000014.1"/>
</dbReference>
<proteinExistence type="predicted"/>
<evidence type="ECO:0000313" key="3">
    <source>
        <dbReference type="Proteomes" id="UP001500920"/>
    </source>
</evidence>
<comment type="caution">
    <text evidence="2">The sequence shown here is derived from an EMBL/GenBank/DDBJ whole genome shotgun (WGS) entry which is preliminary data.</text>
</comment>
<feature type="transmembrane region" description="Helical" evidence="1">
    <location>
        <begin position="171"/>
        <end position="190"/>
    </location>
</feature>
<dbReference type="EMBL" id="BAABCK010000014">
    <property type="protein sequence ID" value="GAA3720149.1"/>
    <property type="molecule type" value="Genomic_DNA"/>
</dbReference>
<feature type="transmembrane region" description="Helical" evidence="1">
    <location>
        <begin position="84"/>
        <end position="101"/>
    </location>
</feature>
<keyword evidence="1" id="KW-1133">Transmembrane helix</keyword>